<dbReference type="GO" id="GO:0045087">
    <property type="term" value="P:innate immune response"/>
    <property type="evidence" value="ECO:0007669"/>
    <property type="project" value="UniProtKB-KW"/>
</dbReference>
<evidence type="ECO:0000313" key="12">
    <source>
        <dbReference type="Proteomes" id="UP000005408"/>
    </source>
</evidence>
<dbReference type="OrthoDB" id="6153232at2759"/>
<protein>
    <recommendedName>
        <fullName evidence="10">Reelin domain-containing protein</fullName>
    </recommendedName>
</protein>
<comment type="subcellular location">
    <subcellularLocation>
        <location evidence="1">Secreted</location>
    </subcellularLocation>
</comment>
<feature type="signal peptide" evidence="9">
    <location>
        <begin position="1"/>
        <end position="25"/>
    </location>
</feature>
<evidence type="ECO:0000256" key="5">
    <source>
        <dbReference type="ARBA" id="ARBA00022588"/>
    </source>
</evidence>
<name>A0A8W8L1W5_MAGGI</name>
<evidence type="ECO:0000256" key="4">
    <source>
        <dbReference type="ARBA" id="ARBA00022529"/>
    </source>
</evidence>
<dbReference type="Pfam" id="PF02014">
    <property type="entry name" value="Reeler"/>
    <property type="match status" value="1"/>
</dbReference>
<evidence type="ECO:0000256" key="9">
    <source>
        <dbReference type="SAM" id="SignalP"/>
    </source>
</evidence>
<feature type="domain" description="Reelin" evidence="10">
    <location>
        <begin position="41"/>
        <end position="184"/>
    </location>
</feature>
<evidence type="ECO:0000256" key="6">
    <source>
        <dbReference type="ARBA" id="ARBA00022729"/>
    </source>
</evidence>
<dbReference type="PANTHER" id="PTHR45828:SF9">
    <property type="entry name" value="CELL WALL INTEGRITY AND STRESS RESPONSE COMPONENT 4-LIKE-RELATED"/>
    <property type="match status" value="1"/>
</dbReference>
<keyword evidence="7" id="KW-0391">Immunity</keyword>
<keyword evidence="3" id="KW-0964">Secreted</keyword>
<dbReference type="EnsemblMetazoa" id="G2598.1">
    <property type="protein sequence ID" value="G2598.1:cds"/>
    <property type="gene ID" value="G2598"/>
</dbReference>
<proteinExistence type="inferred from homology"/>
<dbReference type="GO" id="GO:0042742">
    <property type="term" value="P:defense response to bacterium"/>
    <property type="evidence" value="ECO:0007669"/>
    <property type="project" value="UniProtKB-KW"/>
</dbReference>
<keyword evidence="6 9" id="KW-0732">Signal</keyword>
<dbReference type="PANTHER" id="PTHR45828">
    <property type="entry name" value="CYTOCHROME B561/FERRIC REDUCTASE TRANSMEMBRANE"/>
    <property type="match status" value="1"/>
</dbReference>
<keyword evidence="4" id="KW-0929">Antimicrobial</keyword>
<dbReference type="GO" id="GO:0016020">
    <property type="term" value="C:membrane"/>
    <property type="evidence" value="ECO:0007669"/>
    <property type="project" value="TreeGrafter"/>
</dbReference>
<evidence type="ECO:0000256" key="3">
    <source>
        <dbReference type="ARBA" id="ARBA00022525"/>
    </source>
</evidence>
<dbReference type="InterPro" id="IPR042307">
    <property type="entry name" value="Reeler_sf"/>
</dbReference>
<dbReference type="InterPro" id="IPR051237">
    <property type="entry name" value="Ferric-chelate_Red/DefProt"/>
</dbReference>
<evidence type="ECO:0000259" key="10">
    <source>
        <dbReference type="Pfam" id="PF02014"/>
    </source>
</evidence>
<evidence type="ECO:0000256" key="1">
    <source>
        <dbReference type="ARBA" id="ARBA00004613"/>
    </source>
</evidence>
<keyword evidence="12" id="KW-1185">Reference proteome</keyword>
<reference evidence="11" key="1">
    <citation type="submission" date="2022-08" db="UniProtKB">
        <authorList>
            <consortium name="EnsemblMetazoa"/>
        </authorList>
    </citation>
    <scope>IDENTIFICATION</scope>
    <source>
        <strain evidence="11">05x7-T-G4-1.051#20</strain>
    </source>
</reference>
<evidence type="ECO:0000256" key="7">
    <source>
        <dbReference type="ARBA" id="ARBA00022859"/>
    </source>
</evidence>
<feature type="chain" id="PRO_5036493358" description="Reelin domain-containing protein" evidence="9">
    <location>
        <begin position="26"/>
        <end position="239"/>
    </location>
</feature>
<evidence type="ECO:0000256" key="8">
    <source>
        <dbReference type="ARBA" id="ARBA00023022"/>
    </source>
</evidence>
<accession>A0A8W8L1W5</accession>
<evidence type="ECO:0000256" key="2">
    <source>
        <dbReference type="ARBA" id="ARBA00008501"/>
    </source>
</evidence>
<keyword evidence="8" id="KW-0044">Antibiotic</keyword>
<evidence type="ECO:0000313" key="11">
    <source>
        <dbReference type="EnsemblMetazoa" id="G2598.1:cds"/>
    </source>
</evidence>
<organism evidence="11 12">
    <name type="scientific">Magallana gigas</name>
    <name type="common">Pacific oyster</name>
    <name type="synonym">Crassostrea gigas</name>
    <dbReference type="NCBI Taxonomy" id="29159"/>
    <lineage>
        <taxon>Eukaryota</taxon>
        <taxon>Metazoa</taxon>
        <taxon>Spiralia</taxon>
        <taxon>Lophotrochozoa</taxon>
        <taxon>Mollusca</taxon>
        <taxon>Bivalvia</taxon>
        <taxon>Autobranchia</taxon>
        <taxon>Pteriomorphia</taxon>
        <taxon>Ostreida</taxon>
        <taxon>Ostreoidea</taxon>
        <taxon>Ostreidae</taxon>
        <taxon>Magallana</taxon>
    </lineage>
</organism>
<keyword evidence="5" id="KW-0399">Innate immunity</keyword>
<dbReference type="InterPro" id="IPR002861">
    <property type="entry name" value="Reeler_dom"/>
</dbReference>
<comment type="similarity">
    <text evidence="2">Belongs to the insect defense protein family.</text>
</comment>
<dbReference type="OMA" id="RECMDMF"/>
<sequence>MNFNILQCGVLSTLCLILCPSTVQSLEPIDRPPFYLNERECMDMFPESLQKDATNAKLRKSEEPFDLSLDRKEYNPDASVTVKVFTKESFFPEQSIFGILLQARVAKCEGKDNQKAIGIFQRTEQQTDLETVKCDNSLANGVAFNVFEKGLEEVSISWTPPSASETRTLYFVATVLGVNETFYTNIANGFIVHHSSNHSLEPKMCPLRSFFLESGSICLRGSEHLVSALLSVLLLLFRS</sequence>
<dbReference type="Proteomes" id="UP000005408">
    <property type="component" value="Unassembled WGS sequence"/>
</dbReference>
<dbReference type="AlphaFoldDB" id="A0A8W8L1W5"/>
<dbReference type="Gene3D" id="2.60.40.4060">
    <property type="entry name" value="Reeler domain"/>
    <property type="match status" value="1"/>
</dbReference>
<dbReference type="GO" id="GO:0005576">
    <property type="term" value="C:extracellular region"/>
    <property type="evidence" value="ECO:0007669"/>
    <property type="project" value="UniProtKB-SubCell"/>
</dbReference>